<evidence type="ECO:0000259" key="14">
    <source>
        <dbReference type="Pfam" id="PF00593"/>
    </source>
</evidence>
<proteinExistence type="inferred from homology"/>
<dbReference type="EMBL" id="OCND01000008">
    <property type="protein sequence ID" value="SOD56050.1"/>
    <property type="molecule type" value="Genomic_DNA"/>
</dbReference>
<dbReference type="PANTHER" id="PTHR47234">
    <property type="match status" value="1"/>
</dbReference>
<evidence type="ECO:0000256" key="3">
    <source>
        <dbReference type="ARBA" id="ARBA00022452"/>
    </source>
</evidence>
<feature type="domain" description="TonB-dependent receptor plug" evidence="15">
    <location>
        <begin position="115"/>
        <end position="235"/>
    </location>
</feature>
<evidence type="ECO:0000256" key="11">
    <source>
        <dbReference type="RuleBase" id="RU003357"/>
    </source>
</evidence>
<evidence type="ECO:0000259" key="15">
    <source>
        <dbReference type="Pfam" id="PF07715"/>
    </source>
</evidence>
<reference evidence="16 17" key="1">
    <citation type="submission" date="2017-09" db="EMBL/GenBank/DDBJ databases">
        <authorList>
            <person name="Ehlers B."/>
            <person name="Leendertz F.H."/>
        </authorList>
    </citation>
    <scope>NUCLEOTIDE SEQUENCE [LARGE SCALE GENOMIC DNA]</scope>
    <source>
        <strain evidence="16 17">CGMCC 1.10978</strain>
    </source>
</reference>
<dbReference type="PROSITE" id="PS52016">
    <property type="entry name" value="TONB_DEPENDENT_REC_3"/>
    <property type="match status" value="1"/>
</dbReference>
<evidence type="ECO:0000256" key="12">
    <source>
        <dbReference type="SAM" id="MobiDB-lite"/>
    </source>
</evidence>
<dbReference type="InterPro" id="IPR037066">
    <property type="entry name" value="Plug_dom_sf"/>
</dbReference>
<keyword evidence="3 9" id="KW-1134">Transmembrane beta strand</keyword>
<keyword evidence="5 13" id="KW-0732">Signal</keyword>
<evidence type="ECO:0000256" key="6">
    <source>
        <dbReference type="ARBA" id="ARBA00023077"/>
    </source>
</evidence>
<feature type="short sequence motif" description="TonB box" evidence="10">
    <location>
        <begin position="103"/>
        <end position="109"/>
    </location>
</feature>
<evidence type="ECO:0000256" key="7">
    <source>
        <dbReference type="ARBA" id="ARBA00023136"/>
    </source>
</evidence>
<evidence type="ECO:0000256" key="8">
    <source>
        <dbReference type="ARBA" id="ARBA00023237"/>
    </source>
</evidence>
<dbReference type="InterPro" id="IPR000531">
    <property type="entry name" value="Beta-barrel_TonB"/>
</dbReference>
<dbReference type="RefSeq" id="WP_097122947.1">
    <property type="nucleotide sequence ID" value="NZ_OCND01000008.1"/>
</dbReference>
<dbReference type="SUPFAM" id="SSF56935">
    <property type="entry name" value="Porins"/>
    <property type="match status" value="1"/>
</dbReference>
<evidence type="ECO:0000256" key="1">
    <source>
        <dbReference type="ARBA" id="ARBA00004571"/>
    </source>
</evidence>
<dbReference type="OrthoDB" id="6276154at2"/>
<dbReference type="Gene3D" id="2.40.170.20">
    <property type="entry name" value="TonB-dependent receptor, beta-barrel domain"/>
    <property type="match status" value="1"/>
</dbReference>
<evidence type="ECO:0000256" key="9">
    <source>
        <dbReference type="PROSITE-ProRule" id="PRU01360"/>
    </source>
</evidence>
<accession>A0A286DBL9</accession>
<dbReference type="InterPro" id="IPR012910">
    <property type="entry name" value="Plug_dom"/>
</dbReference>
<evidence type="ECO:0000256" key="4">
    <source>
        <dbReference type="ARBA" id="ARBA00022692"/>
    </source>
</evidence>
<gene>
    <name evidence="16" type="ORF">SAMN06296416_108150</name>
</gene>
<name>A0A286DBL9_9GAMM</name>
<protein>
    <submittedName>
        <fullName evidence="16">Outer membrane receptor for ferrienterochelin and colicins</fullName>
    </submittedName>
</protein>
<dbReference type="Gene3D" id="2.170.130.10">
    <property type="entry name" value="TonB-dependent receptor, plug domain"/>
    <property type="match status" value="1"/>
</dbReference>
<dbReference type="Pfam" id="PF00593">
    <property type="entry name" value="TonB_dep_Rec_b-barrel"/>
    <property type="match status" value="1"/>
</dbReference>
<evidence type="ECO:0000256" key="10">
    <source>
        <dbReference type="PROSITE-ProRule" id="PRU10143"/>
    </source>
</evidence>
<dbReference type="PROSITE" id="PS00430">
    <property type="entry name" value="TONB_DEPENDENT_REC_1"/>
    <property type="match status" value="1"/>
</dbReference>
<keyword evidence="6 10" id="KW-0798">TonB box</keyword>
<evidence type="ECO:0000256" key="13">
    <source>
        <dbReference type="SAM" id="SignalP"/>
    </source>
</evidence>
<keyword evidence="17" id="KW-1185">Reference proteome</keyword>
<dbReference type="InterPro" id="IPR036942">
    <property type="entry name" value="Beta-barrel_TonB_sf"/>
</dbReference>
<comment type="subcellular location">
    <subcellularLocation>
        <location evidence="1 9">Cell outer membrane</location>
        <topology evidence="1 9">Multi-pass membrane protein</topology>
    </subcellularLocation>
</comment>
<dbReference type="InterPro" id="IPR010916">
    <property type="entry name" value="TonB_box_CS"/>
</dbReference>
<evidence type="ECO:0000313" key="16">
    <source>
        <dbReference type="EMBL" id="SOD56050.1"/>
    </source>
</evidence>
<keyword evidence="4 9" id="KW-0812">Transmembrane</keyword>
<keyword evidence="16" id="KW-0675">Receptor</keyword>
<feature type="region of interest" description="Disordered" evidence="12">
    <location>
        <begin position="73"/>
        <end position="98"/>
    </location>
</feature>
<dbReference type="GO" id="GO:0009279">
    <property type="term" value="C:cell outer membrane"/>
    <property type="evidence" value="ECO:0007669"/>
    <property type="project" value="UniProtKB-SubCell"/>
</dbReference>
<dbReference type="AlphaFoldDB" id="A0A286DBL9"/>
<dbReference type="PANTHER" id="PTHR47234:SF3">
    <property type="entry name" value="SECRETIN_TONB SHORT N-TERMINAL DOMAIN-CONTAINING PROTEIN"/>
    <property type="match status" value="1"/>
</dbReference>
<feature type="domain" description="TonB-dependent receptor-like beta-barrel" evidence="14">
    <location>
        <begin position="333"/>
        <end position="798"/>
    </location>
</feature>
<dbReference type="InterPro" id="IPR039426">
    <property type="entry name" value="TonB-dep_rcpt-like"/>
</dbReference>
<keyword evidence="2 9" id="KW-0813">Transport</keyword>
<keyword evidence="7 9" id="KW-0472">Membrane</keyword>
<feature type="chain" id="PRO_5013035640" evidence="13">
    <location>
        <begin position="28"/>
        <end position="836"/>
    </location>
</feature>
<dbReference type="Proteomes" id="UP000219374">
    <property type="component" value="Unassembled WGS sequence"/>
</dbReference>
<keyword evidence="8 9" id="KW-0998">Cell outer membrane</keyword>
<dbReference type="Pfam" id="PF07715">
    <property type="entry name" value="Plug"/>
    <property type="match status" value="1"/>
</dbReference>
<dbReference type="CDD" id="cd01347">
    <property type="entry name" value="ligand_gated_channel"/>
    <property type="match status" value="1"/>
</dbReference>
<sequence length="836" mass="88264">MKRSSSRKALSIALLAVTTGTTGLAPAQEATAVVAQSQAGTEPIDTKIEVPVASLLPLYGTAAQVTEEVDANVDPPATHADSSSADRPLPAAGPEPAATNLESIIVTGTRIRGGTTPSPVITIGSERIREEGFADLGEVIRNIPQNFSGGQNPGVVTATGSGNTYNQNATGGSSLNLRGIGADATLTLLNGRRLPNSGFGQAVDISAIPVAAVERIDIVADGASAIYGSDAVAGVGNVVLKRDFDGVTLSTRHGGATDGGLTTREYAAVAGTAWASGGLIATYKDSTVDPIHAGQRRYTAHMDEPFVLYPGSDLGSGLLSAHQALGDRAEFQLDAFRTERSQAWYQNYGAFYYENFSETTTTSVAPGMEFSLPGGWVVTVGAAWGKDRNVNRTQMVVAGTNASTLALHSCYCNESESFEAGAEGPLFTLPGGEARLAVGAGNRRSDYENISYLRGTREGGRQSSRHAYGELNLPLVGPDMGVAGVRRLVLSAALRGEDYDSFGSVTTPKLGVIYSPGPDLTLKASWGESFKAPMLSQLYANRIAGLWTASAVGGAGYPSDATVLMAFGGNPELEPERANTLTTSLAFHPAALPALEAELTWFRINYDQRVIQPLPVYSQSLSNPALADFILYSPDAEELAAVLATYSHAFYNYAGADYDPDKVVAIAYGQYANAMRQRIEGVDLSGSYRMDLGTGRLTLRGSASWLDSSQRNTANQPPFDLSGTLFYPAKVSARLGAVWDNGSLTASMFANHIDGVADRTTGKRTSSFTTVDATIRYVVDGRHGPWSGLEISLIGQNLLNREPPLYAPVAMTDVPYDSTNYSAIGRFLSVAVSKHW</sequence>
<evidence type="ECO:0000313" key="17">
    <source>
        <dbReference type="Proteomes" id="UP000219374"/>
    </source>
</evidence>
<comment type="similarity">
    <text evidence="9 11">Belongs to the TonB-dependent receptor family.</text>
</comment>
<evidence type="ECO:0000256" key="5">
    <source>
        <dbReference type="ARBA" id="ARBA00022729"/>
    </source>
</evidence>
<feature type="signal peptide" evidence="13">
    <location>
        <begin position="1"/>
        <end position="27"/>
    </location>
</feature>
<evidence type="ECO:0000256" key="2">
    <source>
        <dbReference type="ARBA" id="ARBA00022448"/>
    </source>
</evidence>
<organism evidence="16 17">
    <name type="scientific">Pseudoxanthomonas wuyuanensis</name>
    <dbReference type="NCBI Taxonomy" id="1073196"/>
    <lineage>
        <taxon>Bacteria</taxon>
        <taxon>Pseudomonadati</taxon>
        <taxon>Pseudomonadota</taxon>
        <taxon>Gammaproteobacteria</taxon>
        <taxon>Lysobacterales</taxon>
        <taxon>Lysobacteraceae</taxon>
        <taxon>Pseudoxanthomonas</taxon>
    </lineage>
</organism>